<proteinExistence type="predicted"/>
<dbReference type="PATRIC" id="fig|1114960.4.peg.1383"/>
<dbReference type="InterPro" id="IPR029058">
    <property type="entry name" value="AB_hydrolase_fold"/>
</dbReference>
<dbReference type="AlphaFoldDB" id="H0JP18"/>
<reference evidence="1 2" key="1">
    <citation type="submission" date="2011-12" db="EMBL/GenBank/DDBJ databases">
        <authorList>
            <person name="Kriszt B."/>
            <person name="Tancsics A."/>
            <person name="Cserhati M."/>
            <person name="Toth A."/>
            <person name="Nagy I."/>
            <person name="Horvath B."/>
            <person name="Tamura T."/>
            <person name="Kukolya J."/>
            <person name="Szoboszlay S."/>
        </authorList>
    </citation>
    <scope>NUCLEOTIDE SEQUENCE [LARGE SCALE GENOMIC DNA]</scope>
    <source>
        <strain evidence="1 2">AK37</strain>
    </source>
</reference>
<accession>H0JP18</accession>
<protein>
    <recommendedName>
        <fullName evidence="3">AB hydrolase-1 domain-containing protein</fullName>
    </recommendedName>
</protein>
<comment type="caution">
    <text evidence="1">The sequence shown here is derived from an EMBL/GenBank/DDBJ whole genome shotgun (WGS) entry which is preliminary data.</text>
</comment>
<evidence type="ECO:0000313" key="2">
    <source>
        <dbReference type="Proteomes" id="UP000005064"/>
    </source>
</evidence>
<dbReference type="SUPFAM" id="SSF53474">
    <property type="entry name" value="alpha/beta-Hydrolases"/>
    <property type="match status" value="1"/>
</dbReference>
<sequence>MHTRVQPSVVLLCGQVSAVSGVRWCRIVRMSHSESPVPPTAGTAVVLPGTGSDACFAEKAFGAELRRRSIIPIAVDPDPRGVVASYLTALDEAAENGPILVGGVSIGAAVALRWAYDNPDRVVGVLAALPAWTGDPREAPAAASARWTASELRAHGLDTVTAAMTASSPPWLARELTRSWSAQWPDLPSALDEAAHYRALDVDELRAVTVPVGIAAAVDDAVHPLAVGRQWSREIPHAELATVTLEQVGDDPSVLGRLCLAALDRIVPVPNR</sequence>
<dbReference type="Proteomes" id="UP000005064">
    <property type="component" value="Unassembled WGS sequence"/>
</dbReference>
<evidence type="ECO:0008006" key="3">
    <source>
        <dbReference type="Google" id="ProtNLM"/>
    </source>
</evidence>
<organism evidence="1 2">
    <name type="scientific">Rhodococcus pyridinivorans AK37</name>
    <dbReference type="NCBI Taxonomy" id="1114960"/>
    <lineage>
        <taxon>Bacteria</taxon>
        <taxon>Bacillati</taxon>
        <taxon>Actinomycetota</taxon>
        <taxon>Actinomycetes</taxon>
        <taxon>Mycobacteriales</taxon>
        <taxon>Nocardiaceae</taxon>
        <taxon>Rhodococcus</taxon>
    </lineage>
</organism>
<dbReference type="EMBL" id="AHBW01000035">
    <property type="protein sequence ID" value="EHK84594.1"/>
    <property type="molecule type" value="Genomic_DNA"/>
</dbReference>
<dbReference type="Gene3D" id="3.40.50.1820">
    <property type="entry name" value="alpha/beta hydrolase"/>
    <property type="match status" value="1"/>
</dbReference>
<evidence type="ECO:0000313" key="1">
    <source>
        <dbReference type="EMBL" id="EHK84594.1"/>
    </source>
</evidence>
<name>H0JP18_9NOCA</name>
<gene>
    <name evidence="1" type="ORF">AK37_06853</name>
</gene>